<dbReference type="GO" id="GO:0004806">
    <property type="term" value="F:triacylglycerol lipase activity"/>
    <property type="evidence" value="ECO:0007669"/>
    <property type="project" value="TreeGrafter"/>
</dbReference>
<dbReference type="GO" id="GO:0000140">
    <property type="term" value="F:acylglycerone-phosphate reductase (NADP+) activity"/>
    <property type="evidence" value="ECO:0007669"/>
    <property type="project" value="TreeGrafter"/>
</dbReference>
<reference evidence="7" key="1">
    <citation type="submission" date="2016-05" db="EMBL/GenBank/DDBJ databases">
        <title>Comparative genomics of biotechnologically important yeasts.</title>
        <authorList>
            <consortium name="DOE Joint Genome Institute"/>
            <person name="Riley R."/>
            <person name="Haridas S."/>
            <person name="Wolfe K.H."/>
            <person name="Lopes M.R."/>
            <person name="Hittinger C.T."/>
            <person name="Goker M."/>
            <person name="Salamov A."/>
            <person name="Wisecaver J."/>
            <person name="Long T.M."/>
            <person name="Aerts A.L."/>
            <person name="Barry K."/>
            <person name="Choi C."/>
            <person name="Clum A."/>
            <person name="Coughlan A.Y."/>
            <person name="Deshpande S."/>
            <person name="Douglass A.P."/>
            <person name="Hanson S.J."/>
            <person name="Klenk H.-P."/>
            <person name="Labutti K."/>
            <person name="Lapidus A."/>
            <person name="Lindquist E."/>
            <person name="Lipzen A."/>
            <person name="Meier-Kolthoff J.P."/>
            <person name="Ohm R.A."/>
            <person name="Otillar R.P."/>
            <person name="Pangilinan J."/>
            <person name="Peng Y."/>
            <person name="Rokas A."/>
            <person name="Rosa C.A."/>
            <person name="Scheuner C."/>
            <person name="Sibirny A.A."/>
            <person name="Slot J.C."/>
            <person name="Stielow J.B."/>
            <person name="Sun H."/>
            <person name="Kurtzman C.P."/>
            <person name="Blackwell M."/>
            <person name="Grigoriev I.V."/>
            <person name="Jeffries T.W."/>
        </authorList>
    </citation>
    <scope>NUCLEOTIDE SEQUENCE [LARGE SCALE GENOMIC DNA]</scope>
    <source>
        <strain evidence="7">NRRL Y-17324</strain>
    </source>
</reference>
<keyword evidence="5" id="KW-1133">Transmembrane helix</keyword>
<evidence type="ECO:0000313" key="7">
    <source>
        <dbReference type="Proteomes" id="UP000094285"/>
    </source>
</evidence>
<dbReference type="InterPro" id="IPR002347">
    <property type="entry name" value="SDR_fam"/>
</dbReference>
<dbReference type="SUPFAM" id="SSF51735">
    <property type="entry name" value="NAD(P)-binding Rossmann-fold domains"/>
    <property type="match status" value="1"/>
</dbReference>
<dbReference type="Pfam" id="PF00106">
    <property type="entry name" value="adh_short"/>
    <property type="match status" value="1"/>
</dbReference>
<gene>
    <name evidence="6" type="ORF">CANTADRAFT_6628</name>
</gene>
<dbReference type="GO" id="GO:0005811">
    <property type="term" value="C:lipid droplet"/>
    <property type="evidence" value="ECO:0007669"/>
    <property type="project" value="TreeGrafter"/>
</dbReference>
<dbReference type="Gene3D" id="3.40.50.720">
    <property type="entry name" value="NAD(P)-binding Rossmann-like Domain"/>
    <property type="match status" value="1"/>
</dbReference>
<keyword evidence="2" id="KW-0521">NADP</keyword>
<proteinExistence type="inferred from homology"/>
<organism evidence="6 7">
    <name type="scientific">Suhomyces tanzawaensis NRRL Y-17324</name>
    <dbReference type="NCBI Taxonomy" id="984487"/>
    <lineage>
        <taxon>Eukaryota</taxon>
        <taxon>Fungi</taxon>
        <taxon>Dikarya</taxon>
        <taxon>Ascomycota</taxon>
        <taxon>Saccharomycotina</taxon>
        <taxon>Pichiomycetes</taxon>
        <taxon>Debaryomycetaceae</taxon>
        <taxon>Suhomyces</taxon>
    </lineage>
</organism>
<keyword evidence="3" id="KW-0560">Oxidoreductase</keyword>
<evidence type="ECO:0000256" key="3">
    <source>
        <dbReference type="ARBA" id="ARBA00023002"/>
    </source>
</evidence>
<dbReference type="PROSITE" id="PS00061">
    <property type="entry name" value="ADH_SHORT"/>
    <property type="match status" value="1"/>
</dbReference>
<dbReference type="GeneID" id="30985065"/>
<dbReference type="GO" id="GO:0019433">
    <property type="term" value="P:triglyceride catabolic process"/>
    <property type="evidence" value="ECO:0007669"/>
    <property type="project" value="TreeGrafter"/>
</dbReference>
<evidence type="ECO:0000256" key="5">
    <source>
        <dbReference type="SAM" id="Phobius"/>
    </source>
</evidence>
<dbReference type="InterPro" id="IPR020904">
    <property type="entry name" value="Sc_DH/Rdtase_CS"/>
</dbReference>
<dbReference type="PRINTS" id="PR00081">
    <property type="entry name" value="GDHRDH"/>
</dbReference>
<keyword evidence="5" id="KW-0812">Transmembrane</keyword>
<protein>
    <submittedName>
        <fullName evidence="6">NAD(P)-binding protein</fullName>
    </submittedName>
</protein>
<dbReference type="STRING" id="984487.A0A1E4SJ42"/>
<evidence type="ECO:0000256" key="2">
    <source>
        <dbReference type="ARBA" id="ARBA00022857"/>
    </source>
</evidence>
<dbReference type="OrthoDB" id="2102561at2759"/>
<keyword evidence="7" id="KW-1185">Reference proteome</keyword>
<accession>A0A1E4SJ42</accession>
<dbReference type="RefSeq" id="XP_020064636.1">
    <property type="nucleotide sequence ID" value="XM_020210929.1"/>
</dbReference>
<evidence type="ECO:0000256" key="1">
    <source>
        <dbReference type="ARBA" id="ARBA00006484"/>
    </source>
</evidence>
<evidence type="ECO:0000313" key="6">
    <source>
        <dbReference type="EMBL" id="ODV79514.1"/>
    </source>
</evidence>
<comment type="similarity">
    <text evidence="1 4">Belongs to the short-chain dehydrogenases/reductases (SDR) family.</text>
</comment>
<dbReference type="EMBL" id="KV453912">
    <property type="protein sequence ID" value="ODV79514.1"/>
    <property type="molecule type" value="Genomic_DNA"/>
</dbReference>
<dbReference type="GO" id="GO:0005783">
    <property type="term" value="C:endoplasmic reticulum"/>
    <property type="evidence" value="ECO:0007669"/>
    <property type="project" value="TreeGrafter"/>
</dbReference>
<dbReference type="GO" id="GO:0006654">
    <property type="term" value="P:phosphatidic acid biosynthetic process"/>
    <property type="evidence" value="ECO:0007669"/>
    <property type="project" value="TreeGrafter"/>
</dbReference>
<name>A0A1E4SJ42_9ASCO</name>
<dbReference type="PANTHER" id="PTHR44169">
    <property type="entry name" value="NADPH-DEPENDENT 1-ACYLDIHYDROXYACETONE PHOSPHATE REDUCTASE"/>
    <property type="match status" value="1"/>
</dbReference>
<dbReference type="AlphaFoldDB" id="A0A1E4SJ42"/>
<dbReference type="PANTHER" id="PTHR44169:SF6">
    <property type="entry name" value="NADPH-DEPENDENT 1-ACYLDIHYDROXYACETONE PHOSPHATE REDUCTASE"/>
    <property type="match status" value="1"/>
</dbReference>
<dbReference type="Proteomes" id="UP000094285">
    <property type="component" value="Unassembled WGS sequence"/>
</dbReference>
<evidence type="ECO:0000256" key="4">
    <source>
        <dbReference type="RuleBase" id="RU000363"/>
    </source>
</evidence>
<keyword evidence="5" id="KW-0472">Membrane</keyword>
<feature type="transmembrane region" description="Helical" evidence="5">
    <location>
        <begin position="253"/>
        <end position="275"/>
    </location>
</feature>
<dbReference type="PRINTS" id="PR00080">
    <property type="entry name" value="SDRFAMILY"/>
</dbReference>
<dbReference type="InterPro" id="IPR036291">
    <property type="entry name" value="NAD(P)-bd_dom_sf"/>
</dbReference>
<sequence>MSQKYALITGASSGIGYAVALKLCKLGYKVFGCAPEPFVAEMFPLRDEYGLVPFACDITNVEDIKKSVELIRKISGGRLDILYNNAGIALGGPAGEVEPEEVELVFKVNVFGHIYMTKYFLDFVIATKGTIVFTCSVAARVPLSWTSLYNASKAAIDQYAWNLHAEMKPFGVRVHSIVTGGVDTAIGDASTKTAKLGREGSRYDVEGIDESIFATGRMARDTKFSPNKYANNVVRDIIRKDGRFNLYHGYKAYSLHLLSRFAPVWFVEWVIAIYFKQTKVLRNVRRQIAKK</sequence>